<protein>
    <submittedName>
        <fullName evidence="2">Uncharacterized protein</fullName>
    </submittedName>
</protein>
<gene>
    <name evidence="2" type="ORF">AAFF_G00080510</name>
</gene>
<comment type="caution">
    <text evidence="2">The sequence shown here is derived from an EMBL/GenBank/DDBJ whole genome shotgun (WGS) entry which is preliminary data.</text>
</comment>
<evidence type="ECO:0000313" key="2">
    <source>
        <dbReference type="EMBL" id="KAJ8413544.1"/>
    </source>
</evidence>
<feature type="compositionally biased region" description="Polar residues" evidence="1">
    <location>
        <begin position="31"/>
        <end position="44"/>
    </location>
</feature>
<dbReference type="AlphaFoldDB" id="A0AAD7T331"/>
<feature type="region of interest" description="Disordered" evidence="1">
    <location>
        <begin position="125"/>
        <end position="144"/>
    </location>
</feature>
<evidence type="ECO:0000256" key="1">
    <source>
        <dbReference type="SAM" id="MobiDB-lite"/>
    </source>
</evidence>
<reference evidence="2" key="1">
    <citation type="journal article" date="2023" name="Science">
        <title>Genome structures resolve the early diversification of teleost fishes.</title>
        <authorList>
            <person name="Parey E."/>
            <person name="Louis A."/>
            <person name="Montfort J."/>
            <person name="Bouchez O."/>
            <person name="Roques C."/>
            <person name="Iampietro C."/>
            <person name="Lluch J."/>
            <person name="Castinel A."/>
            <person name="Donnadieu C."/>
            <person name="Desvignes T."/>
            <person name="Floi Bucao C."/>
            <person name="Jouanno E."/>
            <person name="Wen M."/>
            <person name="Mejri S."/>
            <person name="Dirks R."/>
            <person name="Jansen H."/>
            <person name="Henkel C."/>
            <person name="Chen W.J."/>
            <person name="Zahm M."/>
            <person name="Cabau C."/>
            <person name="Klopp C."/>
            <person name="Thompson A.W."/>
            <person name="Robinson-Rechavi M."/>
            <person name="Braasch I."/>
            <person name="Lecointre G."/>
            <person name="Bobe J."/>
            <person name="Postlethwait J.H."/>
            <person name="Berthelot C."/>
            <person name="Roest Crollius H."/>
            <person name="Guiguen Y."/>
        </authorList>
    </citation>
    <scope>NUCLEOTIDE SEQUENCE</scope>
    <source>
        <strain evidence="2">NC1722</strain>
    </source>
</reference>
<proteinExistence type="predicted"/>
<keyword evidence="3" id="KW-1185">Reference proteome</keyword>
<accession>A0AAD7T331</accession>
<feature type="region of interest" description="Disordered" evidence="1">
    <location>
        <begin position="1"/>
        <end position="47"/>
    </location>
</feature>
<dbReference type="Proteomes" id="UP001221898">
    <property type="component" value="Unassembled WGS sequence"/>
</dbReference>
<name>A0AAD7T331_9TELE</name>
<feature type="compositionally biased region" description="Basic and acidic residues" evidence="1">
    <location>
        <begin position="1"/>
        <end position="10"/>
    </location>
</feature>
<organism evidence="2 3">
    <name type="scientific">Aldrovandia affinis</name>
    <dbReference type="NCBI Taxonomy" id="143900"/>
    <lineage>
        <taxon>Eukaryota</taxon>
        <taxon>Metazoa</taxon>
        <taxon>Chordata</taxon>
        <taxon>Craniata</taxon>
        <taxon>Vertebrata</taxon>
        <taxon>Euteleostomi</taxon>
        <taxon>Actinopterygii</taxon>
        <taxon>Neopterygii</taxon>
        <taxon>Teleostei</taxon>
        <taxon>Notacanthiformes</taxon>
        <taxon>Halosauridae</taxon>
        <taxon>Aldrovandia</taxon>
    </lineage>
</organism>
<evidence type="ECO:0000313" key="3">
    <source>
        <dbReference type="Proteomes" id="UP001221898"/>
    </source>
</evidence>
<sequence>MCAERREQTRRQGPVSDAAKGPGKRWHLRQTTRPPERGPSSSQWARRRHFSFVMVIRAAQRLAGQETPFRTLSLSSAGVAPRTRRADLHMPTTMRARLNKTPPTYPPTRLMPQVTCTCPTCTLTPTAQLPPKTTPESSVQHRPH</sequence>
<feature type="compositionally biased region" description="Polar residues" evidence="1">
    <location>
        <begin position="134"/>
        <end position="144"/>
    </location>
</feature>
<dbReference type="EMBL" id="JAINUG010000015">
    <property type="protein sequence ID" value="KAJ8413544.1"/>
    <property type="molecule type" value="Genomic_DNA"/>
</dbReference>